<keyword evidence="2" id="KW-1185">Reference proteome</keyword>
<dbReference type="STRING" id="1839936.SBU_000790"/>
<dbReference type="Proteomes" id="UP000185779">
    <property type="component" value="Unassembled WGS sequence"/>
</dbReference>
<gene>
    <name evidence="1" type="ORF">SBU_000790</name>
</gene>
<proteinExistence type="predicted"/>
<dbReference type="EMBL" id="LYOR01000003">
    <property type="protein sequence ID" value="OFV66248.1"/>
    <property type="molecule type" value="Genomic_DNA"/>
</dbReference>
<protein>
    <submittedName>
        <fullName evidence="1">Uncharacterized protein</fullName>
    </submittedName>
</protein>
<evidence type="ECO:0000313" key="2">
    <source>
        <dbReference type="Proteomes" id="UP000185779"/>
    </source>
</evidence>
<dbReference type="AlphaFoldDB" id="A0A1F2P4Z3"/>
<comment type="caution">
    <text evidence="1">The sequence shown here is derived from an EMBL/GenBank/DDBJ whole genome shotgun (WGS) entry which is preliminary data.</text>
</comment>
<evidence type="ECO:0000313" key="1">
    <source>
        <dbReference type="EMBL" id="OFV66248.1"/>
    </source>
</evidence>
<name>A0A1F2P4Z3_9EURY</name>
<sequence>MKKTEFLSILTSRNDLKEGQIENLERLKKIAEKFHRDLS</sequence>
<organism evidence="1 2">
    <name type="scientific">Candidatus Syntropharchaeum butanivorans</name>
    <dbReference type="NCBI Taxonomy" id="1839936"/>
    <lineage>
        <taxon>Archaea</taxon>
        <taxon>Methanobacteriati</taxon>
        <taxon>Methanobacteriota</taxon>
        <taxon>Stenosarchaea group</taxon>
        <taxon>Methanomicrobia</taxon>
        <taxon>Methanosarcinales</taxon>
        <taxon>ANME-2 cluster</taxon>
        <taxon>Candidatus Syntropharchaeum</taxon>
    </lineage>
</organism>
<reference evidence="1" key="1">
    <citation type="submission" date="2016-05" db="EMBL/GenBank/DDBJ databases">
        <title>Microbial consortia oxidize butane by reversing methanogenesis.</title>
        <authorList>
            <person name="Laso-Perez R."/>
            <person name="Richter M."/>
            <person name="Wegener G."/>
            <person name="Musat F."/>
        </authorList>
    </citation>
    <scope>NUCLEOTIDE SEQUENCE [LARGE SCALE GENOMIC DNA]</scope>
    <source>
        <strain evidence="1">BOX1</strain>
    </source>
</reference>
<accession>A0A1F2P4Z3</accession>